<gene>
    <name evidence="1" type="ORF">D477_011326</name>
</gene>
<organism evidence="1 2">
    <name type="scientific">Arthrobacter crystallopoietes BAB-32</name>
    <dbReference type="NCBI Taxonomy" id="1246476"/>
    <lineage>
        <taxon>Bacteria</taxon>
        <taxon>Bacillati</taxon>
        <taxon>Actinomycetota</taxon>
        <taxon>Actinomycetes</taxon>
        <taxon>Micrococcales</taxon>
        <taxon>Micrococcaceae</taxon>
        <taxon>Crystallibacter</taxon>
    </lineage>
</organism>
<comment type="caution">
    <text evidence="1">The sequence shown here is derived from an EMBL/GenBank/DDBJ whole genome shotgun (WGS) entry which is preliminary data.</text>
</comment>
<name>N1V794_9MICC</name>
<evidence type="ECO:0000313" key="1">
    <source>
        <dbReference type="EMBL" id="EMY34118.1"/>
    </source>
</evidence>
<dbReference type="EMBL" id="ANPE02000132">
    <property type="protein sequence ID" value="EMY34118.1"/>
    <property type="molecule type" value="Genomic_DNA"/>
</dbReference>
<keyword evidence="2" id="KW-1185">Reference proteome</keyword>
<reference evidence="1 2" key="1">
    <citation type="journal article" date="2013" name="Genome Announc.">
        <title>Draft Genome Sequence of Arthrobacter crystallopoietes Strain BAB-32, Revealing Genes for Bioremediation.</title>
        <authorList>
            <person name="Joshi M.N."/>
            <person name="Pandit A.S."/>
            <person name="Sharma A."/>
            <person name="Pandya R.V."/>
            <person name="Desai S.M."/>
            <person name="Saxena A.K."/>
            <person name="Bagatharia S.B."/>
        </authorList>
    </citation>
    <scope>NUCLEOTIDE SEQUENCE [LARGE SCALE GENOMIC DNA]</scope>
    <source>
        <strain evidence="1 2">BAB-32</strain>
    </source>
</reference>
<evidence type="ECO:0000313" key="2">
    <source>
        <dbReference type="Proteomes" id="UP000010729"/>
    </source>
</evidence>
<accession>N1V794</accession>
<sequence>MQSILPREILISCSGSNESVRLGILNRRVPIQGLDELRFFASRYLDKAGASAADTRALAEAMLAQYIRGSTVVAELDDYLPRDRR</sequence>
<protein>
    <submittedName>
        <fullName evidence="1">Uncharacterized protein</fullName>
    </submittedName>
</protein>
<proteinExistence type="predicted"/>
<dbReference type="AlphaFoldDB" id="N1V794"/>
<dbReference type="Proteomes" id="UP000010729">
    <property type="component" value="Unassembled WGS sequence"/>
</dbReference>